<feature type="domain" description="GST N-terminal" evidence="1">
    <location>
        <begin position="1"/>
        <end position="77"/>
    </location>
</feature>
<dbReference type="PROSITE" id="PS50404">
    <property type="entry name" value="GST_NTER"/>
    <property type="match status" value="1"/>
</dbReference>
<dbReference type="InterPro" id="IPR036249">
    <property type="entry name" value="Thioredoxin-like_sf"/>
</dbReference>
<evidence type="ECO:0000259" key="1">
    <source>
        <dbReference type="PROSITE" id="PS50404"/>
    </source>
</evidence>
<sequence>MHLTHPIYARIARIASLELNLSDRIEMQKVTVRDPNSELLNYNPTGKVPTLATDDGFIVSDTRIICVYLNQFNPEIKLFADISDGFLQQLEGIASGFIDGIAVWVRELRRSSSEQSPGIIELERCLTTSRFASTRALRILDYFEKISDKFDQTPKLAHITLASALGLEIRLPELQWRLSYPKLAQWYDEFSGQPSLQATKPDS</sequence>
<dbReference type="Gene3D" id="1.20.1050.10">
    <property type="match status" value="1"/>
</dbReference>
<protein>
    <submittedName>
        <fullName evidence="2">Glutathione S-transferase N-terminal domain-containing protein</fullName>
    </submittedName>
</protein>
<keyword evidence="3" id="KW-1185">Reference proteome</keyword>
<name>A0A7D7QY27_9NOSO</name>
<accession>A0A7D7QY27</accession>
<organism evidence="2 3">
    <name type="scientific">Nostoc edaphicum CCNP1411</name>
    <dbReference type="NCBI Taxonomy" id="1472755"/>
    <lineage>
        <taxon>Bacteria</taxon>
        <taxon>Bacillati</taxon>
        <taxon>Cyanobacteriota</taxon>
        <taxon>Cyanophyceae</taxon>
        <taxon>Nostocales</taxon>
        <taxon>Nostocaceae</taxon>
        <taxon>Nostoc</taxon>
    </lineage>
</organism>
<dbReference type="GO" id="GO:0016740">
    <property type="term" value="F:transferase activity"/>
    <property type="evidence" value="ECO:0007669"/>
    <property type="project" value="UniProtKB-KW"/>
</dbReference>
<dbReference type="Gene3D" id="3.40.30.10">
    <property type="entry name" value="Glutaredoxin"/>
    <property type="match status" value="1"/>
</dbReference>
<dbReference type="KEGG" id="ned:HUN01_34635"/>
<dbReference type="SUPFAM" id="SSF47616">
    <property type="entry name" value="GST C-terminal domain-like"/>
    <property type="match status" value="1"/>
</dbReference>
<dbReference type="InterPro" id="IPR036282">
    <property type="entry name" value="Glutathione-S-Trfase_C_sf"/>
</dbReference>
<dbReference type="AlphaFoldDB" id="A0A7D7QY27"/>
<evidence type="ECO:0000313" key="2">
    <source>
        <dbReference type="EMBL" id="QMS92483.1"/>
    </source>
</evidence>
<evidence type="ECO:0000313" key="3">
    <source>
        <dbReference type="Proteomes" id="UP000514713"/>
    </source>
</evidence>
<dbReference type="Proteomes" id="UP000514713">
    <property type="component" value="Chromosome"/>
</dbReference>
<dbReference type="EMBL" id="CP054698">
    <property type="protein sequence ID" value="QMS92483.1"/>
    <property type="molecule type" value="Genomic_DNA"/>
</dbReference>
<dbReference type="Pfam" id="PF13409">
    <property type="entry name" value="GST_N_2"/>
    <property type="match status" value="1"/>
</dbReference>
<dbReference type="InterPro" id="IPR004045">
    <property type="entry name" value="Glutathione_S-Trfase_N"/>
</dbReference>
<keyword evidence="2" id="KW-0808">Transferase</keyword>
<proteinExistence type="predicted"/>
<gene>
    <name evidence="2" type="ORF">HUN01_34635</name>
</gene>
<dbReference type="SUPFAM" id="SSF52833">
    <property type="entry name" value="Thioredoxin-like"/>
    <property type="match status" value="1"/>
</dbReference>
<reference evidence="3" key="1">
    <citation type="submission" date="2020-06" db="EMBL/GenBank/DDBJ databases">
        <title>Nostoc edaphicum CCNP1411 genome.</title>
        <authorList>
            <person name="Fidor A."/>
            <person name="Grabski M."/>
            <person name="Gawor J."/>
            <person name="Gromadka R."/>
            <person name="Wegrzyn G."/>
            <person name="Mazur-Marzec H."/>
        </authorList>
    </citation>
    <scope>NUCLEOTIDE SEQUENCE [LARGE SCALE GENOMIC DNA]</scope>
    <source>
        <strain evidence="3">CCNP1411</strain>
    </source>
</reference>